<dbReference type="PROSITE" id="PS50082">
    <property type="entry name" value="WD_REPEATS_2"/>
    <property type="match status" value="3"/>
</dbReference>
<name>T0JTA1_COLGC</name>
<evidence type="ECO:0000313" key="4">
    <source>
        <dbReference type="EMBL" id="EQB43708.1"/>
    </source>
</evidence>
<dbReference type="OrthoDB" id="4768852at2759"/>
<gene>
    <name evidence="4" type="ORF">CGLO_17598</name>
</gene>
<dbReference type="InterPro" id="IPR001680">
    <property type="entry name" value="WD40_rpt"/>
</dbReference>
<dbReference type="PRINTS" id="PR00320">
    <property type="entry name" value="GPROTEINBRPT"/>
</dbReference>
<dbReference type="AlphaFoldDB" id="T0JTA1"/>
<dbReference type="SUPFAM" id="SSF50998">
    <property type="entry name" value="Quinoprotein alcohol dehydrogenase-like"/>
    <property type="match status" value="1"/>
</dbReference>
<keyword evidence="1 3" id="KW-0853">WD repeat</keyword>
<dbReference type="HOGENOM" id="CLU_785289_0_0_1"/>
<dbReference type="STRING" id="1237896.T0JTA1"/>
<dbReference type="InterPro" id="IPR011047">
    <property type="entry name" value="Quinoprotein_ADH-like_sf"/>
</dbReference>
<dbReference type="PANTHER" id="PTHR19848:SF8">
    <property type="entry name" value="F-BOX AND WD REPEAT DOMAIN CONTAINING 7"/>
    <property type="match status" value="1"/>
</dbReference>
<dbReference type="Proteomes" id="UP000015530">
    <property type="component" value="Unassembled WGS sequence"/>
</dbReference>
<comment type="caution">
    <text evidence="4">The sequence shown here is derived from an EMBL/GenBank/DDBJ whole genome shotgun (WGS) entry which is preliminary data.</text>
</comment>
<evidence type="ECO:0000256" key="2">
    <source>
        <dbReference type="ARBA" id="ARBA00022737"/>
    </source>
</evidence>
<dbReference type="Pfam" id="PF00400">
    <property type="entry name" value="WD40"/>
    <property type="match status" value="5"/>
</dbReference>
<proteinExistence type="predicted"/>
<dbReference type="SMART" id="SM00320">
    <property type="entry name" value="WD40"/>
    <property type="match status" value="7"/>
</dbReference>
<feature type="repeat" description="WD" evidence="3">
    <location>
        <begin position="59"/>
        <end position="100"/>
    </location>
</feature>
<evidence type="ECO:0000256" key="1">
    <source>
        <dbReference type="ARBA" id="ARBA00022574"/>
    </source>
</evidence>
<dbReference type="OMA" id="QANGHEG"/>
<reference evidence="5" key="1">
    <citation type="journal article" date="2013" name="Mol. Plant Microbe Interact.">
        <title>Global aspects of pacC regulation of pathogenicity genes in Colletotrichum gloeosporioides as revealed by transcriptome analysis.</title>
        <authorList>
            <person name="Alkan N."/>
            <person name="Meng X."/>
            <person name="Friedlander G."/>
            <person name="Reuveni E."/>
            <person name="Sukno S."/>
            <person name="Sherman A."/>
            <person name="Thon M."/>
            <person name="Fluhr R."/>
            <person name="Prusky D."/>
        </authorList>
    </citation>
    <scope>NUCLEOTIDE SEQUENCE [LARGE SCALE GENOMIC DNA]</scope>
    <source>
        <strain evidence="5">Cg-14</strain>
    </source>
</reference>
<keyword evidence="2" id="KW-0677">Repeat</keyword>
<evidence type="ECO:0000313" key="5">
    <source>
        <dbReference type="Proteomes" id="UP000015530"/>
    </source>
</evidence>
<dbReference type="InterPro" id="IPR015943">
    <property type="entry name" value="WD40/YVTN_repeat-like_dom_sf"/>
</dbReference>
<sequence length="353" mass="37714">MGIIQIRNADTGGWLHVLEAGLNDCSTLAASGSHILAAASKGSVFLFDMLTGEGLGKPIETGEDEVASLAFAPDGTVLATGSTEGALLLWDIQAQRFWRELQANGHEGSIESVVFSSNGLYVAAAVDNFVMVWDSGTDWDLRTFLGHEKKVVLVAFAPNNYHVQSASSDGTVKIWDLANSSCLRTISIPLGQWGTVAFSSDLTKVASITYVDPIELWDSSTGCLLGTLEHGGDVESLAFSPDDTMLMSATYGGGPVKLWDLTDDMESSLTPSSQEDQFIYSMAFSPDGTKLAVLTTSALRIWDANTGQCLRKLDEWKAPWGGASVIFGSDGILIARTSEGNSRVAEIWNSLGR</sequence>
<evidence type="ECO:0000256" key="3">
    <source>
        <dbReference type="PROSITE-ProRule" id="PRU00221"/>
    </source>
</evidence>
<protein>
    <submittedName>
        <fullName evidence="4">Uncharacterized protein</fullName>
    </submittedName>
</protein>
<feature type="repeat" description="WD" evidence="3">
    <location>
        <begin position="103"/>
        <end position="134"/>
    </location>
</feature>
<dbReference type="PANTHER" id="PTHR19848">
    <property type="entry name" value="WD40 REPEAT PROTEIN"/>
    <property type="match status" value="1"/>
</dbReference>
<organism evidence="4 5">
    <name type="scientific">Colletotrichum gloeosporioides (strain Cg-14)</name>
    <name type="common">Anthracnose fungus</name>
    <name type="synonym">Glomerella cingulata</name>
    <dbReference type="NCBI Taxonomy" id="1237896"/>
    <lineage>
        <taxon>Eukaryota</taxon>
        <taxon>Fungi</taxon>
        <taxon>Dikarya</taxon>
        <taxon>Ascomycota</taxon>
        <taxon>Pezizomycotina</taxon>
        <taxon>Sordariomycetes</taxon>
        <taxon>Hypocreomycetidae</taxon>
        <taxon>Glomerellales</taxon>
        <taxon>Glomerellaceae</taxon>
        <taxon>Colletotrichum</taxon>
        <taxon>Colletotrichum gloeosporioides species complex</taxon>
    </lineage>
</organism>
<dbReference type="EMBL" id="AMYD01004189">
    <property type="protein sequence ID" value="EQB43708.1"/>
    <property type="molecule type" value="Genomic_DNA"/>
</dbReference>
<accession>T0JTA1</accession>
<feature type="repeat" description="WD" evidence="3">
    <location>
        <begin position="144"/>
        <end position="185"/>
    </location>
</feature>
<dbReference type="InterPro" id="IPR020472">
    <property type="entry name" value="WD40_PAC1"/>
</dbReference>
<dbReference type="CDD" id="cd00200">
    <property type="entry name" value="WD40"/>
    <property type="match status" value="1"/>
</dbReference>
<dbReference type="Gene3D" id="2.130.10.10">
    <property type="entry name" value="YVTN repeat-like/Quinoprotein amine dehydrogenase"/>
    <property type="match status" value="2"/>
</dbReference>
<dbReference type="PROSITE" id="PS50294">
    <property type="entry name" value="WD_REPEATS_REGION"/>
    <property type="match status" value="3"/>
</dbReference>